<keyword evidence="2" id="KW-1185">Reference proteome</keyword>
<evidence type="ECO:0000313" key="2">
    <source>
        <dbReference type="Proteomes" id="UP000829398"/>
    </source>
</evidence>
<dbReference type="Proteomes" id="UP000829398">
    <property type="component" value="Chromosome 8"/>
</dbReference>
<organism evidence="1 2">
    <name type="scientific">Citrus sinensis</name>
    <name type="common">Sweet orange</name>
    <name type="synonym">Citrus aurantium var. sinensis</name>
    <dbReference type="NCBI Taxonomy" id="2711"/>
    <lineage>
        <taxon>Eukaryota</taxon>
        <taxon>Viridiplantae</taxon>
        <taxon>Streptophyta</taxon>
        <taxon>Embryophyta</taxon>
        <taxon>Tracheophyta</taxon>
        <taxon>Spermatophyta</taxon>
        <taxon>Magnoliopsida</taxon>
        <taxon>eudicotyledons</taxon>
        <taxon>Gunneridae</taxon>
        <taxon>Pentapetalae</taxon>
        <taxon>rosids</taxon>
        <taxon>malvids</taxon>
        <taxon>Sapindales</taxon>
        <taxon>Rutaceae</taxon>
        <taxon>Aurantioideae</taxon>
        <taxon>Citrus</taxon>
    </lineage>
</organism>
<proteinExistence type="predicted"/>
<evidence type="ECO:0000313" key="1">
    <source>
        <dbReference type="EMBL" id="KAH9697149.1"/>
    </source>
</evidence>
<accession>A0ACB8IJ98</accession>
<protein>
    <submittedName>
        <fullName evidence="1">Uncharacterized protein</fullName>
    </submittedName>
</protein>
<comment type="caution">
    <text evidence="1">The sequence shown here is derived from an EMBL/GenBank/DDBJ whole genome shotgun (WGS) entry which is preliminary data.</text>
</comment>
<gene>
    <name evidence="1" type="ORF">KPL71_023496</name>
</gene>
<reference evidence="2" key="1">
    <citation type="journal article" date="2023" name="Hortic. Res.">
        <title>A chromosome-level phased genome enabling allele-level studies in sweet orange: a case study on citrus Huanglongbing tolerance.</title>
        <authorList>
            <person name="Wu B."/>
            <person name="Yu Q."/>
            <person name="Deng Z."/>
            <person name="Duan Y."/>
            <person name="Luo F."/>
            <person name="Gmitter F. Jr."/>
        </authorList>
    </citation>
    <scope>NUCLEOTIDE SEQUENCE [LARGE SCALE GENOMIC DNA]</scope>
    <source>
        <strain evidence="2">cv. Valencia</strain>
    </source>
</reference>
<name>A0ACB8IJ98_CITSI</name>
<sequence length="782" mass="88013">MAENFVEPKLTIQSFHQCASLVSIKLTSNNYLLWKSQVLPLIKSLEMEHHIAKDKTPTKMVTQDGKEIINPEFIQWMNNDGLLMTWLRGMMVEDVLSLIVEGQTACEVWLSIEEQMLPATKEQESWLKDSLYSLKKGNTKLEEFLKKFKSLCDNLTAIGKPISDEDKVFQLARSLGPKFADFKTTMLTKPPYPTLKQFILALQNHEQTIMVQKQEDVTLVNQNQAFFGARGRGRNQRGGRNGGRGRGFVQNGGGPNKNGSHSYQNENKVINSQKRQTASNAQTAPKSNANHQEKEDIIICQICGKKGHSAAVCWSRYEYLDQEEVPLALAAMNFNESNDQHLYVDSGASAHMVNDPDVLVVPQLKKNLLAVAQLTNDFPCSLEFDANGFIVKNKHNKEKLNNEEYPSSEENNLMQDNLMPSNSSSLLPRCCLESCERPTIVENMDISEVVMTPNLPSGAKKGNSKGNNISEDTGENVSNTSKEIAKYARDLLDKTKMQDSIAVATPMAVKKVPRFDDAQPVNATEYRQIVGSLQYLTFTRPDITHAVNKVCQKFQQPTKADLRPVKRILRYLKGTLNFGLRYLKQSSLTLYGFSDSYWAGCPLTRRSTSGFCIYLGSNCISWSSKKQTIVARSSAEAEYRCMASTAVELTWLTYIFKEIGINLIKPPVLICDNISALYMSKNHVLHARTKHIELDYHFFREKVTSGLLNTRYIPSSQQTADLFTKPLSKALFLKFQHKLGIHSLAIPSLKGADKNPFQINHNQDNDSKAIMNSTKGRNKFSS</sequence>
<dbReference type="EMBL" id="CM039177">
    <property type="protein sequence ID" value="KAH9697149.1"/>
    <property type="molecule type" value="Genomic_DNA"/>
</dbReference>